<dbReference type="InterPro" id="IPR000408">
    <property type="entry name" value="Reg_chr_condens"/>
</dbReference>
<dbReference type="SUPFAM" id="SSF50985">
    <property type="entry name" value="RCC1/BLIP-II"/>
    <property type="match status" value="1"/>
</dbReference>
<protein>
    <submittedName>
        <fullName evidence="2">Protein FMP25, mitochondrial</fullName>
    </submittedName>
</protein>
<dbReference type="STRING" id="1664694.A0A0N0NNC5"/>
<dbReference type="FunFam" id="2.130.10.30:FF:000027">
    <property type="entry name" value="Protein FMP25, mitochondrial"/>
    <property type="match status" value="1"/>
</dbReference>
<reference evidence="2 3" key="1">
    <citation type="submission" date="2015-06" db="EMBL/GenBank/DDBJ databases">
        <title>Draft genome of the ant-associated black yeast Phialophora attae CBS 131958.</title>
        <authorList>
            <person name="Moreno L.F."/>
            <person name="Stielow B.J."/>
            <person name="de Hoog S."/>
            <person name="Vicente V.A."/>
            <person name="Weiss V.A."/>
            <person name="de Vries M."/>
            <person name="Cruz L.M."/>
            <person name="Souza E.M."/>
        </authorList>
    </citation>
    <scope>NUCLEOTIDE SEQUENCE [LARGE SCALE GENOMIC DNA]</scope>
    <source>
        <strain evidence="2 3">CBS 131958</strain>
    </source>
</reference>
<proteinExistence type="predicted"/>
<dbReference type="VEuPathDB" id="FungiDB:AB675_9285"/>
<dbReference type="RefSeq" id="XP_018001331.1">
    <property type="nucleotide sequence ID" value="XM_018149804.1"/>
</dbReference>
<dbReference type="EMBL" id="LFJN01000009">
    <property type="protein sequence ID" value="KPI41368.1"/>
    <property type="molecule type" value="Genomic_DNA"/>
</dbReference>
<sequence length="588" mass="64232">MPATSLARSTTRVVSSSRSIAVKQRHHGTRFLSTKPQIHHEHRAWQRPSAALLAAAATVAFIYSTSFPDVQAEAAEQPPELVFEKIKKSKKGASKEDNRNLISSQHTQVKRSWENPGVYVWGTNSGRVAAPDSAEAYIRTPRRLPWFDDVLLRDLKLDRQFGAAILENGDLVQWGKGYSPESTSPSVTLKGKDLKQIQISRDRIIALSKSGQVYSIPASKTDQEEQPKVSESSWIPFWGGTSHISYRKISPQLGYSEKITSISSGLEHVLLLTSSGRVFSAASSMEGFPSRGQLGVPGVTWLTRPSGPFDMPHEITTLKGFEITGIATGDTHSLALDREGRVFAFGDNSSGQLGMYSGSESPFIDVPSLVPTTKMYPRDANQTARVTSIAAGGLNSFFTVDATRIAGQDEDPRALGNLLGRVTADTFACGQGLRGTLGNGRWTHIQDSPSRIPTLSGLFEYDEINKKTIPIRIASISVGSSHASATLDNVTYLDASEHSGKNDTNWGADCLWWGGNEHYQLGTGKRNNVANPVYIRPLDMDAEVQAGRKEEHRFHVTPRSKVVVKGRKVNLEQRVECGGGLSAVYSRV</sequence>
<dbReference type="GeneID" id="28741684"/>
<feature type="repeat" description="RCC1" evidence="1">
    <location>
        <begin position="276"/>
        <end position="339"/>
    </location>
</feature>
<feature type="repeat" description="RCC1" evidence="1">
    <location>
        <begin position="340"/>
        <end position="402"/>
    </location>
</feature>
<evidence type="ECO:0000313" key="3">
    <source>
        <dbReference type="Proteomes" id="UP000038010"/>
    </source>
</evidence>
<dbReference type="PRINTS" id="PR00633">
    <property type="entry name" value="RCCNDNSATION"/>
</dbReference>
<dbReference type="AlphaFoldDB" id="A0A0N0NNC5"/>
<accession>A0A0N0NNC5</accession>
<dbReference type="PANTHER" id="PTHR47563:SF1">
    <property type="entry name" value="PROTEIN FMP25, MITOCHONDRIAL"/>
    <property type="match status" value="1"/>
</dbReference>
<gene>
    <name evidence="2" type="ORF">AB675_9285</name>
</gene>
<dbReference type="Gene3D" id="2.130.10.30">
    <property type="entry name" value="Regulator of chromosome condensation 1/beta-lactamase-inhibitor protein II"/>
    <property type="match status" value="1"/>
</dbReference>
<keyword evidence="3" id="KW-1185">Reference proteome</keyword>
<comment type="caution">
    <text evidence="2">The sequence shown here is derived from an EMBL/GenBank/DDBJ whole genome shotgun (WGS) entry which is preliminary data.</text>
</comment>
<dbReference type="Pfam" id="PF13540">
    <property type="entry name" value="RCC1_2"/>
    <property type="match status" value="1"/>
</dbReference>
<dbReference type="InterPro" id="IPR053245">
    <property type="entry name" value="MitoProcess-Associated"/>
</dbReference>
<name>A0A0N0NNC5_9EURO</name>
<dbReference type="InterPro" id="IPR009091">
    <property type="entry name" value="RCC1/BLIP-II"/>
</dbReference>
<dbReference type="OrthoDB" id="10256179at2759"/>
<evidence type="ECO:0000256" key="1">
    <source>
        <dbReference type="PROSITE-ProRule" id="PRU00235"/>
    </source>
</evidence>
<organism evidence="2 3">
    <name type="scientific">Cyphellophora attinorum</name>
    <dbReference type="NCBI Taxonomy" id="1664694"/>
    <lineage>
        <taxon>Eukaryota</taxon>
        <taxon>Fungi</taxon>
        <taxon>Dikarya</taxon>
        <taxon>Ascomycota</taxon>
        <taxon>Pezizomycotina</taxon>
        <taxon>Eurotiomycetes</taxon>
        <taxon>Chaetothyriomycetidae</taxon>
        <taxon>Chaetothyriales</taxon>
        <taxon>Cyphellophoraceae</taxon>
        <taxon>Cyphellophora</taxon>
    </lineage>
</organism>
<dbReference type="GO" id="GO:0034551">
    <property type="term" value="P:mitochondrial respiratory chain complex III assembly"/>
    <property type="evidence" value="ECO:0007669"/>
    <property type="project" value="TreeGrafter"/>
</dbReference>
<evidence type="ECO:0000313" key="2">
    <source>
        <dbReference type="EMBL" id="KPI41368.1"/>
    </source>
</evidence>
<dbReference type="GO" id="GO:0005743">
    <property type="term" value="C:mitochondrial inner membrane"/>
    <property type="evidence" value="ECO:0007669"/>
    <property type="project" value="TreeGrafter"/>
</dbReference>
<dbReference type="Proteomes" id="UP000038010">
    <property type="component" value="Unassembled WGS sequence"/>
</dbReference>
<dbReference type="PROSITE" id="PS50012">
    <property type="entry name" value="RCC1_3"/>
    <property type="match status" value="2"/>
</dbReference>
<dbReference type="PANTHER" id="PTHR47563">
    <property type="entry name" value="PROTEIN FMP25, MITOCHONDRIAL"/>
    <property type="match status" value="1"/>
</dbReference>